<dbReference type="InterPro" id="IPR044924">
    <property type="entry name" value="HAD-SF_hydro_IA_REG-2-like_cap"/>
</dbReference>
<dbReference type="GO" id="GO:0005634">
    <property type="term" value="C:nucleus"/>
    <property type="evidence" value="ECO:0007669"/>
    <property type="project" value="TreeGrafter"/>
</dbReference>
<dbReference type="InterPro" id="IPR051828">
    <property type="entry name" value="HAD-like_hydrolase_domain"/>
</dbReference>
<dbReference type="OrthoDB" id="444127at2759"/>
<accession>A0A6A6DH66</accession>
<keyword evidence="2" id="KW-1185">Reference proteome</keyword>
<dbReference type="AlphaFoldDB" id="A0A6A6DH66"/>
<dbReference type="EMBL" id="ML994672">
    <property type="protein sequence ID" value="KAF2178821.1"/>
    <property type="molecule type" value="Genomic_DNA"/>
</dbReference>
<organism evidence="1 2">
    <name type="scientific">Zopfia rhizophila CBS 207.26</name>
    <dbReference type="NCBI Taxonomy" id="1314779"/>
    <lineage>
        <taxon>Eukaryota</taxon>
        <taxon>Fungi</taxon>
        <taxon>Dikarya</taxon>
        <taxon>Ascomycota</taxon>
        <taxon>Pezizomycotina</taxon>
        <taxon>Dothideomycetes</taxon>
        <taxon>Dothideomycetes incertae sedis</taxon>
        <taxon>Zopfiaceae</taxon>
        <taxon>Zopfia</taxon>
    </lineage>
</organism>
<dbReference type="Gene3D" id="1.10.150.720">
    <property type="entry name" value="Haloacid dehalogenase-like hydrolase"/>
    <property type="match status" value="1"/>
</dbReference>
<evidence type="ECO:0000313" key="1">
    <source>
        <dbReference type="EMBL" id="KAF2178821.1"/>
    </source>
</evidence>
<dbReference type="Gene3D" id="3.40.50.1000">
    <property type="entry name" value="HAD superfamily/HAD-like"/>
    <property type="match status" value="1"/>
</dbReference>
<evidence type="ECO:0000313" key="2">
    <source>
        <dbReference type="Proteomes" id="UP000800200"/>
    </source>
</evidence>
<dbReference type="PANTHER" id="PTHR46191:SF2">
    <property type="entry name" value="HALOACID DEHALOGENASE-LIKE HYDROLASE DOMAIN-CONTAINING PROTEIN 3"/>
    <property type="match status" value="1"/>
</dbReference>
<sequence>KNLLVAFDAFGTLFKPKAPIQTQYGEIARRYGIDCNSPKDLKLSFSAAFKEESREHPNYGKATGLGAEKWWSNVISKTFEPFLKNGQEIPQQMTSDMLTRFSTKEGYMIYPDVLPFFQLLLAVKTEPIPSLWGWDKTVVGVVTNSDDRVPGILETFGLKIGPRRVGSSIQRSAEASICNDISFVVLSYDVGHEKPDPQMFDAAKQMLRETLTEKAVDAEAQSIDDFELLFVGDSLMQDVRGAERAGWNAVLVDRE</sequence>
<dbReference type="InterPro" id="IPR036412">
    <property type="entry name" value="HAD-like_sf"/>
</dbReference>
<proteinExistence type="predicted"/>
<dbReference type="Proteomes" id="UP000800200">
    <property type="component" value="Unassembled WGS sequence"/>
</dbReference>
<reference evidence="1" key="1">
    <citation type="journal article" date="2020" name="Stud. Mycol.">
        <title>101 Dothideomycetes genomes: a test case for predicting lifestyles and emergence of pathogens.</title>
        <authorList>
            <person name="Haridas S."/>
            <person name="Albert R."/>
            <person name="Binder M."/>
            <person name="Bloem J."/>
            <person name="Labutti K."/>
            <person name="Salamov A."/>
            <person name="Andreopoulos B."/>
            <person name="Baker S."/>
            <person name="Barry K."/>
            <person name="Bills G."/>
            <person name="Bluhm B."/>
            <person name="Cannon C."/>
            <person name="Castanera R."/>
            <person name="Culley D."/>
            <person name="Daum C."/>
            <person name="Ezra D."/>
            <person name="Gonzalez J."/>
            <person name="Henrissat B."/>
            <person name="Kuo A."/>
            <person name="Liang C."/>
            <person name="Lipzen A."/>
            <person name="Lutzoni F."/>
            <person name="Magnuson J."/>
            <person name="Mondo S."/>
            <person name="Nolan M."/>
            <person name="Ohm R."/>
            <person name="Pangilinan J."/>
            <person name="Park H.-J."/>
            <person name="Ramirez L."/>
            <person name="Alfaro M."/>
            <person name="Sun H."/>
            <person name="Tritt A."/>
            <person name="Yoshinaga Y."/>
            <person name="Zwiers L.-H."/>
            <person name="Turgeon B."/>
            <person name="Goodwin S."/>
            <person name="Spatafora J."/>
            <person name="Crous P."/>
            <person name="Grigoriev I."/>
        </authorList>
    </citation>
    <scope>NUCLEOTIDE SEQUENCE</scope>
    <source>
        <strain evidence="1">CBS 207.26</strain>
    </source>
</reference>
<feature type="non-terminal residue" evidence="1">
    <location>
        <position position="255"/>
    </location>
</feature>
<name>A0A6A6DH66_9PEZI</name>
<dbReference type="SUPFAM" id="SSF56784">
    <property type="entry name" value="HAD-like"/>
    <property type="match status" value="1"/>
</dbReference>
<gene>
    <name evidence="1" type="ORF">K469DRAFT_491268</name>
</gene>
<dbReference type="InterPro" id="IPR023214">
    <property type="entry name" value="HAD_sf"/>
</dbReference>
<dbReference type="Pfam" id="PF00702">
    <property type="entry name" value="Hydrolase"/>
    <property type="match status" value="1"/>
</dbReference>
<feature type="non-terminal residue" evidence="1">
    <location>
        <position position="1"/>
    </location>
</feature>
<dbReference type="PANTHER" id="PTHR46191">
    <property type="match status" value="1"/>
</dbReference>
<evidence type="ECO:0008006" key="3">
    <source>
        <dbReference type="Google" id="ProtNLM"/>
    </source>
</evidence>
<protein>
    <recommendedName>
        <fullName evidence="3">HAD-like protein</fullName>
    </recommendedName>
</protein>